<sequence length="244" mass="25894">MLSQGKPLRALVKMVRGGSYWPTRRLVPLVKKYPVMVSNPALQKRYGGVLVPHARVDSGAGSPHTTGEPTIAFVGTNRPHKGVEVLRESARTAGPTPMSLTITDIAPEDATPNENWVGQTSLSRGVDIVKQSDIVVIPSVRTSAYSAAQLPVKIIDAMLAGRAIVVSDFEPLAWAIGDFGIVVPPGDVARLSLALEELRDPARRADLGGRARERALATFTVPSVASQFAEACRGAVAADADRGE</sequence>
<keyword evidence="1" id="KW-0808">Transferase</keyword>
<dbReference type="Pfam" id="PF13692">
    <property type="entry name" value="Glyco_trans_1_4"/>
    <property type="match status" value="1"/>
</dbReference>
<dbReference type="PANTHER" id="PTHR12526:SF636">
    <property type="entry name" value="BLL3647 PROTEIN"/>
    <property type="match status" value="1"/>
</dbReference>
<dbReference type="SUPFAM" id="SSF53756">
    <property type="entry name" value="UDP-Glycosyltransferase/glycogen phosphorylase"/>
    <property type="match status" value="1"/>
</dbReference>
<accession>A0A367Y1E1</accession>
<name>A0A367Y1E1_9MICO</name>
<organism evidence="1 2">
    <name type="scientific">Microbacterium sorbitolivorans</name>
    <dbReference type="NCBI Taxonomy" id="1867410"/>
    <lineage>
        <taxon>Bacteria</taxon>
        <taxon>Bacillati</taxon>
        <taxon>Actinomycetota</taxon>
        <taxon>Actinomycetes</taxon>
        <taxon>Micrococcales</taxon>
        <taxon>Microbacteriaceae</taxon>
        <taxon>Microbacterium</taxon>
    </lineage>
</organism>
<dbReference type="PANTHER" id="PTHR12526">
    <property type="entry name" value="GLYCOSYLTRANSFERASE"/>
    <property type="match status" value="1"/>
</dbReference>
<gene>
    <name evidence="1" type="ORF">DTO57_05865</name>
</gene>
<dbReference type="EMBL" id="QORO01000002">
    <property type="protein sequence ID" value="RCK59696.1"/>
    <property type="molecule type" value="Genomic_DNA"/>
</dbReference>
<comment type="caution">
    <text evidence="1">The sequence shown here is derived from an EMBL/GenBank/DDBJ whole genome shotgun (WGS) entry which is preliminary data.</text>
</comment>
<evidence type="ECO:0000313" key="1">
    <source>
        <dbReference type="EMBL" id="RCK59696.1"/>
    </source>
</evidence>
<dbReference type="AlphaFoldDB" id="A0A367Y1E1"/>
<protein>
    <submittedName>
        <fullName evidence="1">Glycosyltransferase family 1 protein</fullName>
    </submittedName>
</protein>
<reference evidence="1 2" key="1">
    <citation type="submission" date="2018-07" db="EMBL/GenBank/DDBJ databases">
        <title>Microbacterium endoborsara sp. nov., a novel actinobacterium isolated from Borszczowia aralocaspica.</title>
        <authorList>
            <person name="An D."/>
        </authorList>
    </citation>
    <scope>NUCLEOTIDE SEQUENCE [LARGE SCALE GENOMIC DNA]</scope>
    <source>
        <strain evidence="1 2">C1.15228</strain>
    </source>
</reference>
<dbReference type="OrthoDB" id="5111523at2"/>
<dbReference type="GO" id="GO:0016757">
    <property type="term" value="F:glycosyltransferase activity"/>
    <property type="evidence" value="ECO:0007669"/>
    <property type="project" value="TreeGrafter"/>
</dbReference>
<keyword evidence="2" id="KW-1185">Reference proteome</keyword>
<dbReference type="Proteomes" id="UP000253508">
    <property type="component" value="Unassembled WGS sequence"/>
</dbReference>
<dbReference type="Gene3D" id="3.40.50.2000">
    <property type="entry name" value="Glycogen Phosphorylase B"/>
    <property type="match status" value="2"/>
</dbReference>
<proteinExistence type="predicted"/>
<evidence type="ECO:0000313" key="2">
    <source>
        <dbReference type="Proteomes" id="UP000253508"/>
    </source>
</evidence>